<evidence type="ECO:0000259" key="5">
    <source>
        <dbReference type="Pfam" id="PF13657"/>
    </source>
</evidence>
<evidence type="ECO:0000259" key="4">
    <source>
        <dbReference type="Pfam" id="PF07804"/>
    </source>
</evidence>
<name>C3X2N0_9BURK</name>
<dbReference type="InterPro" id="IPR012893">
    <property type="entry name" value="HipA-like_C"/>
</dbReference>
<accession>C3X2N0</accession>
<feature type="domain" description="HipA-like C-terminal" evidence="4">
    <location>
        <begin position="162"/>
        <end position="364"/>
    </location>
</feature>
<dbReference type="PANTHER" id="PTHR37419:SF8">
    <property type="entry name" value="TOXIN YJJJ"/>
    <property type="match status" value="1"/>
</dbReference>
<feature type="domain" description="HipA N-terminal subdomain 1" evidence="5">
    <location>
        <begin position="32"/>
        <end position="94"/>
    </location>
</feature>
<proteinExistence type="inferred from homology"/>
<dbReference type="HOGENOM" id="CLU_047711_0_0_4"/>
<dbReference type="RefSeq" id="WP_005876494.1">
    <property type="nucleotide sequence ID" value="NZ_CABMNL010000001.1"/>
</dbReference>
<dbReference type="EMBL" id="ACDP02000023">
    <property type="protein sequence ID" value="EEO27466.1"/>
    <property type="molecule type" value="Genomic_DNA"/>
</dbReference>
<protein>
    <submittedName>
        <fullName evidence="6">HipA domain-containing protein</fullName>
    </submittedName>
</protein>
<reference evidence="6" key="1">
    <citation type="submission" date="2011-10" db="EMBL/GenBank/DDBJ databases">
        <title>The Genome Sequence of Oxalobacter formigenes HOxBLS.</title>
        <authorList>
            <consortium name="The Broad Institute Genome Sequencing Platform"/>
            <person name="Earl A."/>
            <person name="Ward D."/>
            <person name="Feldgarden M."/>
            <person name="Gevers D."/>
            <person name="Allison M.J."/>
            <person name="Humphrey S."/>
            <person name="Young S.K."/>
            <person name="Zeng Q."/>
            <person name="Gargeya S."/>
            <person name="Fitzgerald M."/>
            <person name="Haas B."/>
            <person name="Abouelleil A."/>
            <person name="Alvarado L."/>
            <person name="Arachchi H.M."/>
            <person name="Berlin A."/>
            <person name="Brown A."/>
            <person name="Chapman S.B."/>
            <person name="Chen Z."/>
            <person name="Dunbar C."/>
            <person name="Freedman E."/>
            <person name="Gearin G."/>
            <person name="Goldberg J."/>
            <person name="Griggs A."/>
            <person name="Gujja S."/>
            <person name="Heiman D."/>
            <person name="Howarth C."/>
            <person name="Larson L."/>
            <person name="Lui A."/>
            <person name="MacDonald P.J.P."/>
            <person name="Montmayeur A."/>
            <person name="Murphy C."/>
            <person name="Neiman D."/>
            <person name="Pearson M."/>
            <person name="Priest M."/>
            <person name="Roberts A."/>
            <person name="Saif S."/>
            <person name="Shea T."/>
            <person name="Shenoy N."/>
            <person name="Sisk P."/>
            <person name="Stolte C."/>
            <person name="Sykes S."/>
            <person name="Wortman J."/>
            <person name="Nusbaum C."/>
            <person name="Birren B."/>
        </authorList>
    </citation>
    <scope>NUCLEOTIDE SEQUENCE [LARGE SCALE GENOMIC DNA]</scope>
    <source>
        <strain evidence="6">HOxBLS</strain>
    </source>
</reference>
<gene>
    <name evidence="6" type="ORF">OFAG_00619</name>
</gene>
<dbReference type="GO" id="GO:0004674">
    <property type="term" value="F:protein serine/threonine kinase activity"/>
    <property type="evidence" value="ECO:0007669"/>
    <property type="project" value="TreeGrafter"/>
</dbReference>
<keyword evidence="2" id="KW-0808">Transferase</keyword>
<comment type="caution">
    <text evidence="6">The sequence shown here is derived from an EMBL/GenBank/DDBJ whole genome shotgun (WGS) entry which is preliminary data.</text>
</comment>
<sequence length="422" mass="48222">MECTIELFERGQWKPCCLVETETPEAGPVSPATLTYLPSYLEEGALPVSLHYPLRTEPFRLSCWPSFLLDLIPQGEGREYLLYEYQLPDEQAMNWPMMLLGAINPVGNLRIREAFESWRKRMAHKAPVWITRGFTRKEILERSEDFVEYLEEHGMLSAGTASLQGRTPKFLMTQGKNGLWYADAALPDDEAARHFLVKLSPGRNLADWKILENEAAYLQVAKEMGLFVADLPIWQSDMLFMPRFDRALAEKGILRYPQESLVSLCKIFDETRMPSQNDVLKTLRQYTSDPAETTLEYLKRDMMNVALGNTENHPGNTAVQSVSGKVRLTPLFDFTPAHLSTDNIERSLEWLDERGNILDNWGEIIGRLDVPAEEHLAIRKEMARFGEKLATLADLMKKAGVDDDIIEARYYSIANLRAQLKD</sequence>
<evidence type="ECO:0000256" key="2">
    <source>
        <dbReference type="ARBA" id="ARBA00022679"/>
    </source>
</evidence>
<dbReference type="Pfam" id="PF07804">
    <property type="entry name" value="HipA_C"/>
    <property type="match status" value="1"/>
</dbReference>
<dbReference type="GO" id="GO:0005829">
    <property type="term" value="C:cytosol"/>
    <property type="evidence" value="ECO:0007669"/>
    <property type="project" value="TreeGrafter"/>
</dbReference>
<comment type="similarity">
    <text evidence="1">Belongs to the HipA Ser/Thr kinase family.</text>
</comment>
<dbReference type="InterPro" id="IPR017508">
    <property type="entry name" value="HipA_N1"/>
</dbReference>
<dbReference type="PANTHER" id="PTHR37419">
    <property type="entry name" value="SERINE/THREONINE-PROTEIN KINASE TOXIN HIPA"/>
    <property type="match status" value="1"/>
</dbReference>
<evidence type="ECO:0000256" key="3">
    <source>
        <dbReference type="ARBA" id="ARBA00022777"/>
    </source>
</evidence>
<keyword evidence="3" id="KW-0418">Kinase</keyword>
<dbReference type="Pfam" id="PF13657">
    <property type="entry name" value="Couple_hipA"/>
    <property type="match status" value="1"/>
</dbReference>
<dbReference type="eggNOG" id="COG3550">
    <property type="taxonomic scope" value="Bacteria"/>
</dbReference>
<dbReference type="AlphaFoldDB" id="C3X2N0"/>
<evidence type="ECO:0000313" key="7">
    <source>
        <dbReference type="Proteomes" id="UP000003973"/>
    </source>
</evidence>
<dbReference type="InterPro" id="IPR052028">
    <property type="entry name" value="HipA_Ser/Thr_kinase"/>
</dbReference>
<keyword evidence="7" id="KW-1185">Reference proteome</keyword>
<evidence type="ECO:0000313" key="6">
    <source>
        <dbReference type="EMBL" id="EEO27466.1"/>
    </source>
</evidence>
<evidence type="ECO:0000256" key="1">
    <source>
        <dbReference type="ARBA" id="ARBA00010164"/>
    </source>
</evidence>
<organism evidence="6 7">
    <name type="scientific">Oxalobacter paraformigenes</name>
    <dbReference type="NCBI Taxonomy" id="556268"/>
    <lineage>
        <taxon>Bacteria</taxon>
        <taxon>Pseudomonadati</taxon>
        <taxon>Pseudomonadota</taxon>
        <taxon>Betaproteobacteria</taxon>
        <taxon>Burkholderiales</taxon>
        <taxon>Oxalobacteraceae</taxon>
        <taxon>Oxalobacter</taxon>
    </lineage>
</organism>
<dbReference type="Proteomes" id="UP000003973">
    <property type="component" value="Unassembled WGS sequence"/>
</dbReference>